<dbReference type="EMBL" id="QLLL01000006">
    <property type="protein sequence ID" value="RAJ02489.1"/>
    <property type="molecule type" value="Genomic_DNA"/>
</dbReference>
<evidence type="ECO:0000256" key="1">
    <source>
        <dbReference type="SAM" id="SignalP"/>
    </source>
</evidence>
<evidence type="ECO:0008006" key="4">
    <source>
        <dbReference type="Google" id="ProtNLM"/>
    </source>
</evidence>
<keyword evidence="1" id="KW-0732">Signal</keyword>
<dbReference type="AlphaFoldDB" id="A0A327QD41"/>
<organism evidence="2 3">
    <name type="scientific">Chitinophaga skermanii</name>
    <dbReference type="NCBI Taxonomy" id="331697"/>
    <lineage>
        <taxon>Bacteria</taxon>
        <taxon>Pseudomonadati</taxon>
        <taxon>Bacteroidota</taxon>
        <taxon>Chitinophagia</taxon>
        <taxon>Chitinophagales</taxon>
        <taxon>Chitinophagaceae</taxon>
        <taxon>Chitinophaga</taxon>
    </lineage>
</organism>
<evidence type="ECO:0000313" key="2">
    <source>
        <dbReference type="EMBL" id="RAJ02489.1"/>
    </source>
</evidence>
<evidence type="ECO:0000313" key="3">
    <source>
        <dbReference type="Proteomes" id="UP000249547"/>
    </source>
</evidence>
<feature type="chain" id="PRO_5016296516" description="Lipoprotein" evidence="1">
    <location>
        <begin position="19"/>
        <end position="249"/>
    </location>
</feature>
<feature type="signal peptide" evidence="1">
    <location>
        <begin position="1"/>
        <end position="18"/>
    </location>
</feature>
<protein>
    <recommendedName>
        <fullName evidence="4">Lipoprotein</fullName>
    </recommendedName>
</protein>
<keyword evidence="3" id="KW-1185">Reference proteome</keyword>
<dbReference type="PROSITE" id="PS51257">
    <property type="entry name" value="PROKAR_LIPOPROTEIN"/>
    <property type="match status" value="1"/>
</dbReference>
<comment type="caution">
    <text evidence="2">The sequence shown here is derived from an EMBL/GenBank/DDBJ whole genome shotgun (WGS) entry which is preliminary data.</text>
</comment>
<gene>
    <name evidence="2" type="ORF">LX64_03507</name>
</gene>
<proteinExistence type="predicted"/>
<name>A0A327QD41_9BACT</name>
<dbReference type="RefSeq" id="WP_148707360.1">
    <property type="nucleotide sequence ID" value="NZ_QLLL01000006.1"/>
</dbReference>
<dbReference type="Proteomes" id="UP000249547">
    <property type="component" value="Unassembled WGS sequence"/>
</dbReference>
<accession>A0A327QD41</accession>
<dbReference type="OrthoDB" id="646289at2"/>
<sequence length="249" mass="28142">MKLIQTLCCLLVVTLFIACNNSNSTGKKDNKKDSVLTPAVGEGEVKVKISGLEFDTQTVRINFTYKGQTKEKSFDLKVAGGIPENELYSMVWDQPNSAYVAVLKANRDTRYYHVYEEKGDLKILHHNSPPQPIWRYLEEEKGFGKSNARAAFVNTYDKELKSGNIISQFTADIRKTAKSDSVVFAYSYGGAEQFKGFQLSSHYIPVIRIDSQTHLVFGVKDGENFREIMDVWVDNGKLHAKQIAILTKR</sequence>
<reference evidence="2 3" key="1">
    <citation type="submission" date="2018-06" db="EMBL/GenBank/DDBJ databases">
        <title>Genomic Encyclopedia of Archaeal and Bacterial Type Strains, Phase II (KMG-II): from individual species to whole genera.</title>
        <authorList>
            <person name="Goeker M."/>
        </authorList>
    </citation>
    <scope>NUCLEOTIDE SEQUENCE [LARGE SCALE GENOMIC DNA]</scope>
    <source>
        <strain evidence="2 3">DSM 23857</strain>
    </source>
</reference>